<evidence type="ECO:0000313" key="4">
    <source>
        <dbReference type="EMBL" id="TNV14858.1"/>
    </source>
</evidence>
<protein>
    <submittedName>
        <fullName evidence="4">Terminase</fullName>
    </submittedName>
</protein>
<sequence>MDNREYPETAGHPGPRDPHKTPYMTKFAMAVHGRTHKRVVFVVSAQSGKTETFLDLIGERLDTQPVPILYVGPSKDFITNQFEPRIDELMKSTSLKGLSAVKSKQKKTKKLISGVPLRLAHGGSSTALKSDPYGLCVTDEVDELASNLKGQGDPVGMIDARGDTYPDFVHAITSTPSEGAVEVETDDDSGLEFWAEADPEEIKSTVWRLWMTGTRHHWAWPCPHCKEYFIPRFACLSWDKPKAEDGRELPSKPSLAMKTAHLECPRNGCLIYEMDPSPDGDPVKTTKEWMNERGDYVAPGQSIDTDGVIHGEEPESWTLSYWASGLASPFKSWGDRAAAYVEAVRSGNPRSIQSVKNQGFGELYSPGGGAAPEWGEVMECTDDYVMGEVPETVKVLTLTCDVQLDRLIYVIRGWGAGGTSWLVEARELYGLTEGEEVWDTFANVLTDTYDGLPLKLALVDSGYRPGKKFLVPEHRVYAFARRFPHLVRATKGSSNPMRKPLLANKIDIQIGGKEIKKGLDLLRLDTDYFKSWVQQKIRWAKDSPGAWYLPEDISEDYARQIVSESRMRAPGGKVKWVQRAKENHFLDCESMQGACAMILNLSKLRDDVNPSRRVVREVQPTEMPEAQPTRPAPNRPARPSSVWGSRGSIW</sequence>
<proteinExistence type="predicted"/>
<dbReference type="AlphaFoldDB" id="A0A5C5CUL9"/>
<name>A0A5C5CUL9_9HYPH</name>
<feature type="region of interest" description="Disordered" evidence="1">
    <location>
        <begin position="1"/>
        <end position="22"/>
    </location>
</feature>
<comment type="caution">
    <text evidence="4">The sequence shown here is derived from an EMBL/GenBank/DDBJ whole genome shotgun (WGS) entry which is preliminary data.</text>
</comment>
<evidence type="ECO:0000259" key="3">
    <source>
        <dbReference type="Pfam" id="PF20454"/>
    </source>
</evidence>
<organism evidence="4 5">
    <name type="scientific">Brucella pecoris</name>
    <dbReference type="NCBI Taxonomy" id="867683"/>
    <lineage>
        <taxon>Bacteria</taxon>
        <taxon>Pseudomonadati</taxon>
        <taxon>Pseudomonadota</taxon>
        <taxon>Alphaproteobacteria</taxon>
        <taxon>Hyphomicrobiales</taxon>
        <taxon>Brucellaceae</taxon>
        <taxon>Brucella/Ochrobactrum group</taxon>
        <taxon>Brucella</taxon>
    </lineage>
</organism>
<feature type="domain" description="Terminase large subunit GpA endonuclease" evidence="3">
    <location>
        <begin position="319"/>
        <end position="602"/>
    </location>
</feature>
<evidence type="ECO:0000259" key="2">
    <source>
        <dbReference type="Pfam" id="PF05876"/>
    </source>
</evidence>
<reference evidence="4 5" key="1">
    <citation type="journal article" date="2011" name="Int. J. Syst. Evol. Microbiol.">
        <title>Ochrobactrum pecoris sp. nov., isolated from farm animals.</title>
        <authorList>
            <person name="Kampfer P."/>
            <person name="Huber B."/>
            <person name="Busse H.J."/>
            <person name="Scholz H.C."/>
            <person name="Tomaso H."/>
            <person name="Hotzel H."/>
            <person name="Melzer F."/>
        </authorList>
    </citation>
    <scope>NUCLEOTIDE SEQUENCE [LARGE SCALE GENOMIC DNA]</scope>
    <source>
        <strain evidence="4 5">08RB2639</strain>
    </source>
</reference>
<dbReference type="Pfam" id="PF20454">
    <property type="entry name" value="GpA_nuclease"/>
    <property type="match status" value="1"/>
</dbReference>
<dbReference type="GO" id="GO:0016887">
    <property type="term" value="F:ATP hydrolysis activity"/>
    <property type="evidence" value="ECO:0007669"/>
    <property type="project" value="InterPro"/>
</dbReference>
<evidence type="ECO:0000313" key="5">
    <source>
        <dbReference type="Proteomes" id="UP000313390"/>
    </source>
</evidence>
<dbReference type="EMBL" id="VEWK01000002">
    <property type="protein sequence ID" value="TNV14858.1"/>
    <property type="molecule type" value="Genomic_DNA"/>
</dbReference>
<dbReference type="InterPro" id="IPR046453">
    <property type="entry name" value="GpA_ATPase"/>
</dbReference>
<dbReference type="GO" id="GO:0004519">
    <property type="term" value="F:endonuclease activity"/>
    <property type="evidence" value="ECO:0007669"/>
    <property type="project" value="InterPro"/>
</dbReference>
<dbReference type="Proteomes" id="UP000313390">
    <property type="component" value="Unassembled WGS sequence"/>
</dbReference>
<dbReference type="InterPro" id="IPR046454">
    <property type="entry name" value="GpA_endonuclease"/>
</dbReference>
<feature type="domain" description="Phage terminase large subunit GpA ATPase" evidence="2">
    <location>
        <begin position="11"/>
        <end position="273"/>
    </location>
</feature>
<gene>
    <name evidence="4" type="ORF">FIB18_03365</name>
</gene>
<evidence type="ECO:0000256" key="1">
    <source>
        <dbReference type="SAM" id="MobiDB-lite"/>
    </source>
</evidence>
<dbReference type="Pfam" id="PF05876">
    <property type="entry name" value="GpA_ATPase"/>
    <property type="match status" value="1"/>
</dbReference>
<dbReference type="OrthoDB" id="5181253at2"/>
<feature type="region of interest" description="Disordered" evidence="1">
    <location>
        <begin position="618"/>
        <end position="650"/>
    </location>
</feature>
<accession>A0A5C5CUL9</accession>